<dbReference type="InterPro" id="IPR036890">
    <property type="entry name" value="HATPase_C_sf"/>
</dbReference>
<keyword evidence="4" id="KW-1133">Transmembrane helix</keyword>
<organism evidence="6 7">
    <name type="scientific">Geothrix rubra</name>
    <dbReference type="NCBI Taxonomy" id="2927977"/>
    <lineage>
        <taxon>Bacteria</taxon>
        <taxon>Pseudomonadati</taxon>
        <taxon>Acidobacteriota</taxon>
        <taxon>Holophagae</taxon>
        <taxon>Holophagales</taxon>
        <taxon>Holophagaceae</taxon>
        <taxon>Geothrix</taxon>
    </lineage>
</organism>
<dbReference type="SMART" id="SM00387">
    <property type="entry name" value="HATPase_c"/>
    <property type="match status" value="1"/>
</dbReference>
<dbReference type="CDD" id="cd00075">
    <property type="entry name" value="HATPase"/>
    <property type="match status" value="1"/>
</dbReference>
<reference evidence="6 7" key="1">
    <citation type="journal article" date="2023" name="Antonie Van Leeuwenhoek">
        <title>Mesoterricola silvestris gen. nov., sp. nov., Mesoterricola sediminis sp. nov., Geothrix oryzae sp. nov., Geothrix edaphica sp. nov., Geothrix rubra sp. nov., and Geothrix limicola sp. nov., six novel members of Acidobacteriota isolated from soils.</title>
        <authorList>
            <person name="Itoh H."/>
            <person name="Sugisawa Y."/>
            <person name="Mise K."/>
            <person name="Xu Z."/>
            <person name="Kuniyasu M."/>
            <person name="Ushijima N."/>
            <person name="Kawano K."/>
            <person name="Kobayashi E."/>
            <person name="Shiratori Y."/>
            <person name="Masuda Y."/>
            <person name="Senoo K."/>
        </authorList>
    </citation>
    <scope>NUCLEOTIDE SEQUENCE [LARGE SCALE GENOMIC DNA]</scope>
    <source>
        <strain evidence="6 7">Red803</strain>
    </source>
</reference>
<dbReference type="CDD" id="cd00082">
    <property type="entry name" value="HisKA"/>
    <property type="match status" value="1"/>
</dbReference>
<evidence type="ECO:0000313" key="6">
    <source>
        <dbReference type="EMBL" id="GLH70936.1"/>
    </source>
</evidence>
<accession>A0ABQ5Q8Z0</accession>
<gene>
    <name evidence="6" type="ORF">GETHPA_24690</name>
</gene>
<name>A0ABQ5Q8Z0_9BACT</name>
<keyword evidence="4" id="KW-0472">Membrane</keyword>
<dbReference type="Pfam" id="PF00512">
    <property type="entry name" value="HisKA"/>
    <property type="match status" value="1"/>
</dbReference>
<keyword evidence="7" id="KW-1185">Reference proteome</keyword>
<keyword evidence="3" id="KW-0597">Phosphoprotein</keyword>
<dbReference type="PANTHER" id="PTHR43547">
    <property type="entry name" value="TWO-COMPONENT HISTIDINE KINASE"/>
    <property type="match status" value="1"/>
</dbReference>
<evidence type="ECO:0000256" key="3">
    <source>
        <dbReference type="ARBA" id="ARBA00022553"/>
    </source>
</evidence>
<evidence type="ECO:0000256" key="1">
    <source>
        <dbReference type="ARBA" id="ARBA00000085"/>
    </source>
</evidence>
<keyword evidence="6" id="KW-0808">Transferase</keyword>
<dbReference type="InterPro" id="IPR015943">
    <property type="entry name" value="WD40/YVTN_repeat-like_dom_sf"/>
</dbReference>
<dbReference type="GO" id="GO:0016301">
    <property type="term" value="F:kinase activity"/>
    <property type="evidence" value="ECO:0007669"/>
    <property type="project" value="UniProtKB-KW"/>
</dbReference>
<evidence type="ECO:0000256" key="4">
    <source>
        <dbReference type="SAM" id="Phobius"/>
    </source>
</evidence>
<dbReference type="EMBL" id="BSDD01000005">
    <property type="protein sequence ID" value="GLH70936.1"/>
    <property type="molecule type" value="Genomic_DNA"/>
</dbReference>
<keyword evidence="4" id="KW-0812">Transmembrane</keyword>
<dbReference type="PRINTS" id="PR00344">
    <property type="entry name" value="BCTRLSENSOR"/>
</dbReference>
<evidence type="ECO:0000313" key="7">
    <source>
        <dbReference type="Proteomes" id="UP001165089"/>
    </source>
</evidence>
<dbReference type="SUPFAM" id="SSF47384">
    <property type="entry name" value="Homodimeric domain of signal transducing histidine kinase"/>
    <property type="match status" value="1"/>
</dbReference>
<dbReference type="EC" id="2.7.13.3" evidence="2"/>
<dbReference type="Gene3D" id="2.60.40.10">
    <property type="entry name" value="Immunoglobulins"/>
    <property type="match status" value="1"/>
</dbReference>
<dbReference type="SMART" id="SM00388">
    <property type="entry name" value="HisKA"/>
    <property type="match status" value="1"/>
</dbReference>
<dbReference type="Proteomes" id="UP001165089">
    <property type="component" value="Unassembled WGS sequence"/>
</dbReference>
<dbReference type="Gene3D" id="2.130.10.10">
    <property type="entry name" value="YVTN repeat-like/Quinoprotein amine dehydrogenase"/>
    <property type="match status" value="4"/>
</dbReference>
<dbReference type="SUPFAM" id="SSF63829">
    <property type="entry name" value="Calcium-dependent phosphotriesterase"/>
    <property type="match status" value="2"/>
</dbReference>
<dbReference type="PANTHER" id="PTHR43547:SF2">
    <property type="entry name" value="HYBRID SIGNAL TRANSDUCTION HISTIDINE KINASE C"/>
    <property type="match status" value="1"/>
</dbReference>
<dbReference type="PROSITE" id="PS50109">
    <property type="entry name" value="HIS_KIN"/>
    <property type="match status" value="1"/>
</dbReference>
<dbReference type="InterPro" id="IPR003594">
    <property type="entry name" value="HATPase_dom"/>
</dbReference>
<evidence type="ECO:0000256" key="2">
    <source>
        <dbReference type="ARBA" id="ARBA00012438"/>
    </source>
</evidence>
<keyword evidence="6" id="KW-0418">Kinase</keyword>
<dbReference type="Pfam" id="PF07494">
    <property type="entry name" value="Reg_prop"/>
    <property type="match status" value="3"/>
</dbReference>
<dbReference type="InterPro" id="IPR011110">
    <property type="entry name" value="Reg_prop"/>
</dbReference>
<sequence>MPHVRSLLRALCWLALGWFSLPAAGQQLAFRHFGLRDGLPQSQVTALLEDHRGFLWVGTNTGGVARLGASGFQPFGAAQGLKARFVQGMVEDGTGHIWVASENGVSEVQGDTVANYGPDQGLGRSPTLSLALDGSGRVLVGNRLGLYRQGDGGFEPVPLPPPFAGQPIRFLARDRANGLWLVNSARQVGRWDGQALRLYPLPPGHGKSPVRDLQVDPAGGVWILLEDALLRMERGAWVQEALPALPPAPKMASLRFDAQGGGMLVSLGGDGLLIRRPGAPDRLLTAADGLPRDRILVALRDRRGILWVGSDGDGLAAQVLPGLAALDGSASLTGKDLAAVMAIRELSPGRFLLATSTGLYRVDEGRGITARWTRTQGLPADQMWSLLPDGKGGVWVGTDRGLAHWQDDRVAPAGPREMARTSVLSLVRDRGRILAGTEQGLFVLDGEGRLLSHAKLPAEAGSTEIADILRYRGQLLLASPLGLWRLAGERLERVYQDAPFASVTVTCLTADDQGHLWVGTMNGLHVLSGGKWTTYGVAQGLGDDSLNFIADLGRGCMAFGHNRGVDILEGRDLHHLTRSQGLISDETNHNGFLVDARGRLWIGMIGGVNILDQPSAFRNPPLRPPTVLEIRWPGGVVGLPGEVTVPPHPDYLEMSFDTGEPIAPAHPRYETLLEGVDPGWRPLTQQGLLLHYRNLGAGAYRLRLRVSEEGGPWVEAAPIRITVQPAWYEAWVVRILFLLLVLTLLGGLVWLRIHRLARRNQALEDTVAARTRVLERQNRALEQAHGQIKRSLESRLKLMDMVTHDLRSPLTSIMLTLDRLRDLAPDRGALIDIMDRETNRIETLVRNLLDQSRSEALLHSLNLTPTVPMEVTEGFEDVLRLKAEARGLAFRLEVAPETARVRIHADTATLHQVMLNLFENALKFTPTGGELGIRSTVDPVEGLWSLEVWDTGRGLDPKQIQDILEPFRQVKAGDAAHGWGLGLSICQDILEVHGGRLHIVSEPGKGASFRMVLPLLPEGP</sequence>
<dbReference type="InterPro" id="IPR003661">
    <property type="entry name" value="HisK_dim/P_dom"/>
</dbReference>
<protein>
    <recommendedName>
        <fullName evidence="2">histidine kinase</fullName>
        <ecNumber evidence="2">2.7.13.3</ecNumber>
    </recommendedName>
</protein>
<comment type="caution">
    <text evidence="6">The sequence shown here is derived from an EMBL/GenBank/DDBJ whole genome shotgun (WGS) entry which is preliminary data.</text>
</comment>
<feature type="domain" description="Histidine kinase" evidence="5">
    <location>
        <begin position="801"/>
        <end position="1017"/>
    </location>
</feature>
<proteinExistence type="predicted"/>
<feature type="transmembrane region" description="Helical" evidence="4">
    <location>
        <begin position="731"/>
        <end position="751"/>
    </location>
</feature>
<dbReference type="Gene3D" id="1.10.287.130">
    <property type="match status" value="1"/>
</dbReference>
<dbReference type="InterPro" id="IPR036097">
    <property type="entry name" value="HisK_dim/P_sf"/>
</dbReference>
<dbReference type="Pfam" id="PF02518">
    <property type="entry name" value="HATPase_c"/>
    <property type="match status" value="1"/>
</dbReference>
<dbReference type="InterPro" id="IPR004358">
    <property type="entry name" value="Sig_transdc_His_kin-like_C"/>
</dbReference>
<dbReference type="SUPFAM" id="SSF55874">
    <property type="entry name" value="ATPase domain of HSP90 chaperone/DNA topoisomerase II/histidine kinase"/>
    <property type="match status" value="1"/>
</dbReference>
<dbReference type="RefSeq" id="WP_285726680.1">
    <property type="nucleotide sequence ID" value="NZ_BSDD01000005.1"/>
</dbReference>
<dbReference type="Gene3D" id="3.30.565.10">
    <property type="entry name" value="Histidine kinase-like ATPase, C-terminal domain"/>
    <property type="match status" value="1"/>
</dbReference>
<comment type="catalytic activity">
    <reaction evidence="1">
        <text>ATP + protein L-histidine = ADP + protein N-phospho-L-histidine.</text>
        <dbReference type="EC" id="2.7.13.3"/>
    </reaction>
</comment>
<evidence type="ECO:0000259" key="5">
    <source>
        <dbReference type="PROSITE" id="PS50109"/>
    </source>
</evidence>
<dbReference type="InterPro" id="IPR005467">
    <property type="entry name" value="His_kinase_dom"/>
</dbReference>
<dbReference type="InterPro" id="IPR013783">
    <property type="entry name" value="Ig-like_fold"/>
</dbReference>